<evidence type="ECO:0000313" key="2">
    <source>
        <dbReference type="Proteomes" id="UP000321234"/>
    </source>
</evidence>
<comment type="caution">
    <text evidence="1">The sequence shown here is derived from an EMBL/GenBank/DDBJ whole genome shotgun (WGS) entry which is preliminary data.</text>
</comment>
<name>A0A5C8Z0D0_9ACTN</name>
<protein>
    <submittedName>
        <fullName evidence="1">Uncharacterized protein</fullName>
    </submittedName>
</protein>
<dbReference type="OrthoDB" id="4762448at2"/>
<organism evidence="1 2">
    <name type="scientific">Quadrisphaera setariae</name>
    <dbReference type="NCBI Taxonomy" id="2593304"/>
    <lineage>
        <taxon>Bacteria</taxon>
        <taxon>Bacillati</taxon>
        <taxon>Actinomycetota</taxon>
        <taxon>Actinomycetes</taxon>
        <taxon>Kineosporiales</taxon>
        <taxon>Kineosporiaceae</taxon>
        <taxon>Quadrisphaera</taxon>
    </lineage>
</organism>
<dbReference type="Proteomes" id="UP000321234">
    <property type="component" value="Unassembled WGS sequence"/>
</dbReference>
<keyword evidence="2" id="KW-1185">Reference proteome</keyword>
<gene>
    <name evidence="1" type="ORF">FMM08_22310</name>
</gene>
<reference evidence="1 2" key="1">
    <citation type="submission" date="2019-07" db="EMBL/GenBank/DDBJ databases">
        <title>Quadrisphaera sp. strain DD2A genome sequencing and assembly.</title>
        <authorList>
            <person name="Kim I."/>
        </authorList>
    </citation>
    <scope>NUCLEOTIDE SEQUENCE [LARGE SCALE GENOMIC DNA]</scope>
    <source>
        <strain evidence="1 2">DD2A</strain>
    </source>
</reference>
<sequence>MDTSYRHRNDRYGVDGLSEVAASVSIVSIGAWRPLDEREAGAAAPEPVLLDGVPEHLDKPLRQWLHGFLGETHHAQRVGLRLHIAARGRWDIKQELLAAEPDALLRVTDAALYWHPLGKQWAERAENEWVSPTQRQDWQQQFVIPAVRLRDMLVDAGSVWTVTTGGRSLQRRVDATVQEAHDAAKQAASTSGRPEAARDLADAWAKTYGLHPEPSEAYRLAIRAVEDVAIPVVLPQDKNATLGKVRTHLRDASARWRTNMGAGAEPVVTMISSLWISQTDRHAGQAELERIDQQAAEQAVHLATTLVQWFAAGHVQRVP</sequence>
<dbReference type="RefSeq" id="WP_147928560.1">
    <property type="nucleotide sequence ID" value="NZ_VKAC01000021.1"/>
</dbReference>
<proteinExistence type="predicted"/>
<accession>A0A5C8Z0D0</accession>
<evidence type="ECO:0000313" key="1">
    <source>
        <dbReference type="EMBL" id="TXR51585.1"/>
    </source>
</evidence>
<dbReference type="AlphaFoldDB" id="A0A5C8Z0D0"/>
<dbReference type="EMBL" id="VKAC01000021">
    <property type="protein sequence ID" value="TXR51585.1"/>
    <property type="molecule type" value="Genomic_DNA"/>
</dbReference>